<comment type="similarity">
    <text evidence="2">Belongs to the ARR-like family.</text>
</comment>
<feature type="compositionally biased region" description="Basic and acidic residues" evidence="9">
    <location>
        <begin position="19"/>
        <end position="31"/>
    </location>
</feature>
<protein>
    <submittedName>
        <fullName evidence="11">Putative response regulator isoform 1</fullName>
    </submittedName>
</protein>
<evidence type="ECO:0000313" key="11">
    <source>
        <dbReference type="EMBL" id="MPA55805.1"/>
    </source>
</evidence>
<dbReference type="SUPFAM" id="SSF52172">
    <property type="entry name" value="CheY-like"/>
    <property type="match status" value="1"/>
</dbReference>
<evidence type="ECO:0000256" key="3">
    <source>
        <dbReference type="ARBA" id="ARBA00023012"/>
    </source>
</evidence>
<dbReference type="EMBL" id="GHES01025246">
    <property type="protein sequence ID" value="MPA55805.1"/>
    <property type="molecule type" value="Transcribed_RNA"/>
</dbReference>
<dbReference type="PANTHER" id="PTHR43874">
    <property type="entry name" value="TWO-COMPONENT RESPONSE REGULATOR"/>
    <property type="match status" value="1"/>
</dbReference>
<dbReference type="FunFam" id="3.40.50.2300:FF:000214">
    <property type="entry name" value="Two-component response regulator-like PRR37"/>
    <property type="match status" value="1"/>
</dbReference>
<accession>A0A5B7AI75</accession>
<comment type="caution">
    <text evidence="8">Lacks conserved residue(s) required for the propagation of feature annotation.</text>
</comment>
<dbReference type="GO" id="GO:0009736">
    <property type="term" value="P:cytokinin-activated signaling pathway"/>
    <property type="evidence" value="ECO:0007669"/>
    <property type="project" value="InterPro"/>
</dbReference>
<feature type="region of interest" description="Disordered" evidence="9">
    <location>
        <begin position="671"/>
        <end position="721"/>
    </location>
</feature>
<feature type="region of interest" description="Disordered" evidence="9">
    <location>
        <begin position="484"/>
        <end position="503"/>
    </location>
</feature>
<comment type="subcellular location">
    <subcellularLocation>
        <location evidence="1">Nucleus</location>
    </subcellularLocation>
</comment>
<dbReference type="InterPro" id="IPR045279">
    <property type="entry name" value="ARR-like"/>
</dbReference>
<dbReference type="PANTHER" id="PTHR43874:SF125">
    <property type="entry name" value="TWO-COMPONENT RESPONSE REGULATOR-LIKE APRR7"/>
    <property type="match status" value="1"/>
</dbReference>
<dbReference type="PROSITE" id="PS50110">
    <property type="entry name" value="RESPONSE_REGULATORY"/>
    <property type="match status" value="1"/>
</dbReference>
<dbReference type="Gene3D" id="3.40.50.2300">
    <property type="match status" value="1"/>
</dbReference>
<feature type="compositionally biased region" description="Low complexity" evidence="9">
    <location>
        <begin position="521"/>
        <end position="542"/>
    </location>
</feature>
<feature type="compositionally biased region" description="Polar residues" evidence="9">
    <location>
        <begin position="266"/>
        <end position="275"/>
    </location>
</feature>
<sequence length="760" mass="82396">MRGVRMNDNGPTTKGLAELNHHTGDEQKEVRNGVAGGGQGLSEEDESRINEDAEDLHSGCIELVEAQAVLPRVQQQPQGPVIRWERFLPLRSLNVLLVENDASTRHVVSALLRNCSYEVTAVENGLEAWKILEDLTTHVDLILTEVVMPCLSGIGLLCKIMSHKNCKNIPVIMMSSHDSISIVVKCLSKGAVDFVLKPIRKNEIKNLWRHVWRKCHSSSGSGSESGIRTKKSTKVKSVGELDNKTGSNDEDDNGSIGLNIRDESDNGSGTQSSWTKRAVEVDSPKQMSPWDQFADPLQSTCTQVIHSRPQASSNNWVRTTAIREHHGHNDELDNVAMGKDLEIGVPRNPDLQLEVPSTKVLTSVAGTDKDKFSDLDSKNDGKKLEKGKVELSIEEPNGELSNYTADFMGAITKGTNPQMEGVAIEIPNDFTRIKDKAIYDAKEVPSLELSLKRLRDVGDTGTSPQERNVLRHSDLSAFSRYNTTSTANQAPTGNVGGCSPLDSSVAAKTESMFNLQSNSNGTPNQRSSGSSSNNDMGSTTNNIYNKPAAHIDKPMPKSAVNIHPSSALQPVQNGHMSSLQPVVPGKADAATVNTVLAQARGMHQQVQVQHHHHHYHHHHHHVRNMQQLPNHDDLSLGNMGAAPHCGPSSVLNTPIEGNAANYSLNWSASGSNNGSNGQNGSSTAVHAEGTNMPSDNEVAGKCGAGGGSGSASRSGVDQNRFSQREAALNKFREKRKERCFEKKVTGIGLCFAFTLSNKII</sequence>
<evidence type="ECO:0000256" key="8">
    <source>
        <dbReference type="PROSITE-ProRule" id="PRU00169"/>
    </source>
</evidence>
<feature type="compositionally biased region" description="Low complexity" evidence="9">
    <location>
        <begin position="671"/>
        <end position="682"/>
    </location>
</feature>
<gene>
    <name evidence="11" type="ORF">Din_025246</name>
</gene>
<evidence type="ECO:0000256" key="1">
    <source>
        <dbReference type="ARBA" id="ARBA00004123"/>
    </source>
</evidence>
<dbReference type="GO" id="GO:0000160">
    <property type="term" value="P:phosphorelay signal transduction system"/>
    <property type="evidence" value="ECO:0007669"/>
    <property type="project" value="UniProtKB-KW"/>
</dbReference>
<dbReference type="GO" id="GO:0045892">
    <property type="term" value="P:negative regulation of DNA-templated transcription"/>
    <property type="evidence" value="ECO:0007669"/>
    <property type="project" value="UniProtKB-ARBA"/>
</dbReference>
<name>A0A5B7AI75_DAVIN</name>
<evidence type="ECO:0000256" key="9">
    <source>
        <dbReference type="SAM" id="MobiDB-lite"/>
    </source>
</evidence>
<proteinExistence type="inferred from homology"/>
<dbReference type="InterPro" id="IPR001789">
    <property type="entry name" value="Sig_transdc_resp-reg_receiver"/>
</dbReference>
<dbReference type="InterPro" id="IPR011006">
    <property type="entry name" value="CheY-like_superfamily"/>
</dbReference>
<dbReference type="GO" id="GO:0010017">
    <property type="term" value="P:red or far-red light signaling pathway"/>
    <property type="evidence" value="ECO:0007669"/>
    <property type="project" value="UniProtKB-ARBA"/>
</dbReference>
<keyword evidence="6" id="KW-0804">Transcription</keyword>
<dbReference type="GO" id="GO:0007623">
    <property type="term" value="P:circadian rhythm"/>
    <property type="evidence" value="ECO:0007669"/>
    <property type="project" value="UniProtKB-ARBA"/>
</dbReference>
<dbReference type="SMART" id="SM00448">
    <property type="entry name" value="REC"/>
    <property type="match status" value="1"/>
</dbReference>
<dbReference type="CDD" id="cd17582">
    <property type="entry name" value="psREC_PRR"/>
    <property type="match status" value="1"/>
</dbReference>
<feature type="compositionally biased region" description="Low complexity" evidence="9">
    <location>
        <begin position="217"/>
        <end position="226"/>
    </location>
</feature>
<reference evidence="11" key="1">
    <citation type="submission" date="2019-08" db="EMBL/GenBank/DDBJ databases">
        <title>Reference gene set and small RNA set construction with multiple tissues from Davidia involucrata Baill.</title>
        <authorList>
            <person name="Yang H."/>
            <person name="Zhou C."/>
            <person name="Li G."/>
            <person name="Wang J."/>
            <person name="Gao P."/>
            <person name="Wang M."/>
            <person name="Wang R."/>
            <person name="Zhao Y."/>
        </authorList>
    </citation>
    <scope>NUCLEOTIDE SEQUENCE</scope>
    <source>
        <tissue evidence="11">Mixed with DoveR01_LX</tissue>
    </source>
</reference>
<evidence type="ECO:0000256" key="2">
    <source>
        <dbReference type="ARBA" id="ARBA00010330"/>
    </source>
</evidence>
<keyword evidence="3" id="KW-0902">Two-component regulatory system</keyword>
<feature type="region of interest" description="Disordered" evidence="9">
    <location>
        <begin position="514"/>
        <end position="542"/>
    </location>
</feature>
<organism evidence="11">
    <name type="scientific">Davidia involucrata</name>
    <name type="common">Dove tree</name>
    <dbReference type="NCBI Taxonomy" id="16924"/>
    <lineage>
        <taxon>Eukaryota</taxon>
        <taxon>Viridiplantae</taxon>
        <taxon>Streptophyta</taxon>
        <taxon>Embryophyta</taxon>
        <taxon>Tracheophyta</taxon>
        <taxon>Spermatophyta</taxon>
        <taxon>Magnoliopsida</taxon>
        <taxon>eudicotyledons</taxon>
        <taxon>Gunneridae</taxon>
        <taxon>Pentapetalae</taxon>
        <taxon>asterids</taxon>
        <taxon>Cornales</taxon>
        <taxon>Nyssaceae</taxon>
        <taxon>Davidia</taxon>
    </lineage>
</organism>
<feature type="region of interest" description="Disordered" evidence="9">
    <location>
        <begin position="215"/>
        <end position="275"/>
    </location>
</feature>
<keyword evidence="5" id="KW-0090">Biological rhythms</keyword>
<evidence type="ECO:0000256" key="4">
    <source>
        <dbReference type="ARBA" id="ARBA00023015"/>
    </source>
</evidence>
<keyword evidence="7" id="KW-0539">Nucleus</keyword>
<evidence type="ECO:0000259" key="10">
    <source>
        <dbReference type="PROSITE" id="PS50110"/>
    </source>
</evidence>
<evidence type="ECO:0000256" key="7">
    <source>
        <dbReference type="ARBA" id="ARBA00023242"/>
    </source>
</evidence>
<feature type="domain" description="Response regulatory" evidence="10">
    <location>
        <begin position="94"/>
        <end position="212"/>
    </location>
</feature>
<feature type="region of interest" description="Disordered" evidence="9">
    <location>
        <begin position="1"/>
        <end position="48"/>
    </location>
</feature>
<dbReference type="AlphaFoldDB" id="A0A5B7AI75"/>
<evidence type="ECO:0000256" key="6">
    <source>
        <dbReference type="ARBA" id="ARBA00023163"/>
    </source>
</evidence>
<keyword evidence="4" id="KW-0805">Transcription regulation</keyword>
<evidence type="ECO:0000256" key="5">
    <source>
        <dbReference type="ARBA" id="ARBA00023108"/>
    </source>
</evidence>
<dbReference type="GO" id="GO:0005634">
    <property type="term" value="C:nucleus"/>
    <property type="evidence" value="ECO:0007669"/>
    <property type="project" value="UniProtKB-SubCell"/>
</dbReference>
<dbReference type="Pfam" id="PF00072">
    <property type="entry name" value="Response_reg"/>
    <property type="match status" value="1"/>
</dbReference>